<dbReference type="RefSeq" id="WP_194123793.1">
    <property type="nucleotide sequence ID" value="NZ_JACYGY010000002.1"/>
</dbReference>
<comment type="caution">
    <text evidence="1">The sequence shown here is derived from an EMBL/GenBank/DDBJ whole genome shotgun (WGS) entry which is preliminary data.</text>
</comment>
<gene>
    <name evidence="1" type="ORF">IEE83_26740</name>
</gene>
<keyword evidence="2" id="KW-1185">Reference proteome</keyword>
<proteinExistence type="predicted"/>
<organism evidence="1 2">
    <name type="scientific">Dyadobacter subterraneus</name>
    <dbReference type="NCBI Taxonomy" id="2773304"/>
    <lineage>
        <taxon>Bacteria</taxon>
        <taxon>Pseudomonadati</taxon>
        <taxon>Bacteroidota</taxon>
        <taxon>Cytophagia</taxon>
        <taxon>Cytophagales</taxon>
        <taxon>Spirosomataceae</taxon>
        <taxon>Dyadobacter</taxon>
    </lineage>
</organism>
<evidence type="ECO:0000313" key="1">
    <source>
        <dbReference type="EMBL" id="MBE9465496.1"/>
    </source>
</evidence>
<dbReference type="Proteomes" id="UP000634134">
    <property type="component" value="Unassembled WGS sequence"/>
</dbReference>
<protein>
    <submittedName>
        <fullName evidence="1">Uncharacterized protein</fullName>
    </submittedName>
</protein>
<accession>A0ABR9WKQ3</accession>
<dbReference type="EMBL" id="JACYGY010000002">
    <property type="protein sequence ID" value="MBE9465496.1"/>
    <property type="molecule type" value="Genomic_DNA"/>
</dbReference>
<name>A0ABR9WKQ3_9BACT</name>
<evidence type="ECO:0000313" key="2">
    <source>
        <dbReference type="Proteomes" id="UP000634134"/>
    </source>
</evidence>
<reference evidence="2" key="1">
    <citation type="submission" date="2023-07" db="EMBL/GenBank/DDBJ databases">
        <title>Dyadobacter sp. nov 'subterranea' isolated from contaminted grondwater.</title>
        <authorList>
            <person name="Szabo I."/>
            <person name="Al-Omari J."/>
            <person name="Szerdahelyi S.G."/>
            <person name="Rado J."/>
        </authorList>
    </citation>
    <scope>NUCLEOTIDE SEQUENCE [LARGE SCALE GENOMIC DNA]</scope>
    <source>
        <strain evidence="2">UP-52</strain>
    </source>
</reference>
<sequence>MKFPSEALHRFLLLASREEIIDWLEWNDPNGVYRDEQSIAEFGTIVSKEEGIEIIKRQLGQ</sequence>